<dbReference type="SUPFAM" id="SSF52047">
    <property type="entry name" value="RNI-like"/>
    <property type="match status" value="1"/>
</dbReference>
<dbReference type="EMBL" id="JAWWNJ010000037">
    <property type="protein sequence ID" value="KAK7022553.1"/>
    <property type="molecule type" value="Genomic_DNA"/>
</dbReference>
<evidence type="ECO:0000313" key="1">
    <source>
        <dbReference type="EMBL" id="KAK7022553.1"/>
    </source>
</evidence>
<evidence type="ECO:0008006" key="3">
    <source>
        <dbReference type="Google" id="ProtNLM"/>
    </source>
</evidence>
<sequence>MPAPGHLPLPELWDYITEFITAPKDLKSISLTCRSFCSAAQKRLYHDICIEENLLMMSYGYNPANPKAYHLSAILSHSPHILGYIRTLRVYSRSHTVHAVLAAIPWSHLRNLTIKLTPALSGREDVKTLVRIPSLRALYVQFDAPRDDEALFFVLSSCSQNIDELGFLERIDEGDEGQESNISFVPPTLTSPRSTIHSLTLCTNAFVPDVLGNLFDLHSLKNLTWNGVHSPTLERLFAEFGASVEALHLPHGFPDMEVSVNNSSFSLAHFPSLHHLRVNVNPDNDKFKFISPLTTVTIGEVVERVNPTITHLTLEISITTNMRWAKEFEKMLVQRYLELGALQEVRVVLLETGTGTEFRTDDDGDRDRLSIEGLRELFRELQKKKGNINIIFCV</sequence>
<reference evidence="1 2" key="1">
    <citation type="journal article" date="2024" name="J Genomics">
        <title>Draft genome sequencing and assembly of Favolaschia claudopus CIRM-BRFM 2984 isolated from oak limbs.</title>
        <authorList>
            <person name="Navarro D."/>
            <person name="Drula E."/>
            <person name="Chaduli D."/>
            <person name="Cazenave R."/>
            <person name="Ahrendt S."/>
            <person name="Wang J."/>
            <person name="Lipzen A."/>
            <person name="Daum C."/>
            <person name="Barry K."/>
            <person name="Grigoriev I.V."/>
            <person name="Favel A."/>
            <person name="Rosso M.N."/>
            <person name="Martin F."/>
        </authorList>
    </citation>
    <scope>NUCLEOTIDE SEQUENCE [LARGE SCALE GENOMIC DNA]</scope>
    <source>
        <strain evidence="1 2">CIRM-BRFM 2984</strain>
    </source>
</reference>
<dbReference type="AlphaFoldDB" id="A0AAW0B959"/>
<accession>A0AAW0B959</accession>
<gene>
    <name evidence="1" type="ORF">R3P38DRAFT_1120246</name>
</gene>
<dbReference type="Gene3D" id="3.80.10.10">
    <property type="entry name" value="Ribonuclease Inhibitor"/>
    <property type="match status" value="1"/>
</dbReference>
<comment type="caution">
    <text evidence="1">The sequence shown here is derived from an EMBL/GenBank/DDBJ whole genome shotgun (WGS) entry which is preliminary data.</text>
</comment>
<keyword evidence="2" id="KW-1185">Reference proteome</keyword>
<dbReference type="InterPro" id="IPR032675">
    <property type="entry name" value="LRR_dom_sf"/>
</dbReference>
<organism evidence="1 2">
    <name type="scientific">Favolaschia claudopus</name>
    <dbReference type="NCBI Taxonomy" id="2862362"/>
    <lineage>
        <taxon>Eukaryota</taxon>
        <taxon>Fungi</taxon>
        <taxon>Dikarya</taxon>
        <taxon>Basidiomycota</taxon>
        <taxon>Agaricomycotina</taxon>
        <taxon>Agaricomycetes</taxon>
        <taxon>Agaricomycetidae</taxon>
        <taxon>Agaricales</taxon>
        <taxon>Marasmiineae</taxon>
        <taxon>Mycenaceae</taxon>
        <taxon>Favolaschia</taxon>
    </lineage>
</organism>
<proteinExistence type="predicted"/>
<protein>
    <recommendedName>
        <fullName evidence="3">F-box domain-containing protein</fullName>
    </recommendedName>
</protein>
<evidence type="ECO:0000313" key="2">
    <source>
        <dbReference type="Proteomes" id="UP001362999"/>
    </source>
</evidence>
<dbReference type="Proteomes" id="UP001362999">
    <property type="component" value="Unassembled WGS sequence"/>
</dbReference>
<name>A0AAW0B959_9AGAR</name>